<dbReference type="PANTHER" id="PTHR31511">
    <property type="entry name" value="PROTEIN CBG23764"/>
    <property type="match status" value="1"/>
</dbReference>
<keyword evidence="4" id="KW-1185">Reference proteome</keyword>
<dbReference type="Pfam" id="PF00096">
    <property type="entry name" value="zf-C2H2"/>
    <property type="match status" value="2"/>
</dbReference>
<dbReference type="Proteomes" id="UP001159427">
    <property type="component" value="Unassembled WGS sequence"/>
</dbReference>
<feature type="non-terminal residue" evidence="3">
    <location>
        <position position="1137"/>
    </location>
</feature>
<proteinExistence type="predicted"/>
<keyword evidence="1" id="KW-0862">Zinc</keyword>
<dbReference type="EMBL" id="CALNXI010001486">
    <property type="protein sequence ID" value="CAH3170454.1"/>
    <property type="molecule type" value="Genomic_DNA"/>
</dbReference>
<dbReference type="InterPro" id="IPR013087">
    <property type="entry name" value="Znf_C2H2_type"/>
</dbReference>
<evidence type="ECO:0000313" key="4">
    <source>
        <dbReference type="Proteomes" id="UP001159427"/>
    </source>
</evidence>
<evidence type="ECO:0000259" key="2">
    <source>
        <dbReference type="PROSITE" id="PS50157"/>
    </source>
</evidence>
<dbReference type="PROSITE" id="PS00028">
    <property type="entry name" value="ZINC_FINGER_C2H2_1"/>
    <property type="match status" value="2"/>
</dbReference>
<dbReference type="InterPro" id="IPR043502">
    <property type="entry name" value="DNA/RNA_pol_sf"/>
</dbReference>
<protein>
    <recommendedName>
        <fullName evidence="2">C2H2-type domain-containing protein</fullName>
    </recommendedName>
</protein>
<dbReference type="InterPro" id="IPR044925">
    <property type="entry name" value="His-Me_finger_sf"/>
</dbReference>
<name>A0ABN8QTU4_9CNID</name>
<dbReference type="SUPFAM" id="SSF56672">
    <property type="entry name" value="DNA/RNA polymerases"/>
    <property type="match status" value="1"/>
</dbReference>
<dbReference type="SUPFAM" id="SSF54060">
    <property type="entry name" value="His-Me finger endonucleases"/>
    <property type="match status" value="2"/>
</dbReference>
<reference evidence="3 4" key="1">
    <citation type="submission" date="2022-05" db="EMBL/GenBank/DDBJ databases">
        <authorList>
            <consortium name="Genoscope - CEA"/>
            <person name="William W."/>
        </authorList>
    </citation>
    <scope>NUCLEOTIDE SEQUENCE [LARGE SCALE GENOMIC DNA]</scope>
</reference>
<accession>A0ABN8QTU4</accession>
<dbReference type="PANTHER" id="PTHR31511:SF12">
    <property type="entry name" value="RHO TERMINATION FACTOR N-TERMINAL DOMAIN-CONTAINING PROTEIN"/>
    <property type="match status" value="1"/>
</dbReference>
<feature type="domain" description="C2H2-type" evidence="2">
    <location>
        <begin position="97"/>
        <end position="127"/>
    </location>
</feature>
<evidence type="ECO:0000256" key="1">
    <source>
        <dbReference type="PROSITE-ProRule" id="PRU00042"/>
    </source>
</evidence>
<feature type="domain" description="C2H2-type" evidence="2">
    <location>
        <begin position="35"/>
        <end position="63"/>
    </location>
</feature>
<organism evidence="3 4">
    <name type="scientific">Porites evermanni</name>
    <dbReference type="NCBI Taxonomy" id="104178"/>
    <lineage>
        <taxon>Eukaryota</taxon>
        <taxon>Metazoa</taxon>
        <taxon>Cnidaria</taxon>
        <taxon>Anthozoa</taxon>
        <taxon>Hexacorallia</taxon>
        <taxon>Scleractinia</taxon>
        <taxon>Fungiina</taxon>
        <taxon>Poritidae</taxon>
        <taxon>Porites</taxon>
    </lineage>
</organism>
<evidence type="ECO:0000313" key="3">
    <source>
        <dbReference type="EMBL" id="CAH3170454.1"/>
    </source>
</evidence>
<gene>
    <name evidence="3" type="ORF">PEVE_00007286</name>
</gene>
<sequence length="1137" mass="133075">MDKVRKKCPKCGVWIKHSTHFHRHVKRCGTTEHRVQCPYCHKTYSRKDDLKKHLTEKHSESVATQGFCCRNCKKPFQYEMALYLHEEHCGKEKAKPFQCTFANCGKRFSRKATLEHHQQHAHLSQLGGNIKRQLQEENEKEVKKIKLPEKVDGVSPADKEVSAMKGVKVDAFFYPKTETQVMDQQVFFKDTLTRLERHLQKVLKEKKGVKWNLMYHCTLTMPDKYRTEPMINNGYFRTPHPITSTYPQQLREQLNMAMEAVEERMSTFMQAGSGWTLSRNHALVLEMVDYQPLGGSSYIELPKDVYDTKAIVNVKNDDQECFKWSVLAALHPTLKNAERVSKYHEYKDELNFDGIDFPVTIDQIGKFEKQNPGISVTVIGIDKPERSKKGESLFRIYGDFECLLQECEEGGDNEKTVKVQKHIPCSVAWVLISNHPEVESRSFLYRPSPNSDMSLEETSEQVIDQLMESLQQIEKELLPYQLEVKPMVMTEEQEADFQAATHCYMCEELFYEKEENWCKVRDHNHATGEYRGAAHFSCNLNKRRTTHIPVFLYRPSPNSDMSLEETSEQVIDQLMESLQQIEKELLPYQLEVKPMVMTEEQEADFQAATHCYMCEELFYEKEENWCKVRDHNHATGEYRGAAHFSCNLNKRLWGFNKPDDVNLLCQKGVYPYSYMKNFEVFEETSLPSKQAFHNDLTGDAISQEKYEFAQRVWETMVPGLAWDAALKFTKVKLETLYDIEMHQFLEKGMRGGISMITHRYAQANNKYLKDYNPEQPSSFNIYQDANNLYGLAMIQSLPVGDFKWMDGKDIQSFNVMSVEDDADIGYFLEVDLKYPNDLHDLHSDYPLAPEKMSISHEMLSPYQQQLKEDLGYKPSKVEKLVPNLWDKVKYVIHYRNLKFYLTQGLKLQKIHRALQFKQQPWLKPYIQHNTQLRAAAANEFEKDFFKLMNNSPAMFKKHTAKVTYKRSVVFVNDEEKQEYFVGLEAKRTSVKLDKPIYTGFTVLELSKLHMYDFHYNHIMKKYGPEKAKLLFTDTDSLTYHITAEDLYQDMKQDQHLYDTSNYPKEHFLYSTTNKKIIGKFKDETGGLPIVEWIGLRAKMYSIKLEDGKEKKTGKGIKKSVLKKEVRHQDFKDCLMEK</sequence>
<dbReference type="Gene3D" id="3.30.160.60">
    <property type="entry name" value="Classic Zinc Finger"/>
    <property type="match status" value="2"/>
</dbReference>
<comment type="caution">
    <text evidence="3">The sequence shown here is derived from an EMBL/GenBank/DDBJ whole genome shotgun (WGS) entry which is preliminary data.</text>
</comment>
<keyword evidence="1" id="KW-0863">Zinc-finger</keyword>
<dbReference type="PROSITE" id="PS50157">
    <property type="entry name" value="ZINC_FINGER_C2H2_2"/>
    <property type="match status" value="2"/>
</dbReference>
<dbReference type="SMART" id="SM00355">
    <property type="entry name" value="ZnF_C2H2"/>
    <property type="match status" value="4"/>
</dbReference>
<keyword evidence="1" id="KW-0479">Metal-binding</keyword>